<dbReference type="AlphaFoldDB" id="A0A5K1FNV0"/>
<accession>A0A5K1FNV0</accession>
<organism evidence="1">
    <name type="scientific">Nymphaea colorata</name>
    <name type="common">pocket water lily</name>
    <dbReference type="NCBI Taxonomy" id="210225"/>
    <lineage>
        <taxon>Eukaryota</taxon>
        <taxon>Viridiplantae</taxon>
        <taxon>Streptophyta</taxon>
        <taxon>Embryophyta</taxon>
        <taxon>Tracheophyta</taxon>
        <taxon>Spermatophyta</taxon>
        <taxon>Magnoliopsida</taxon>
        <taxon>Nymphaeales</taxon>
        <taxon>Nymphaeaceae</taxon>
        <taxon>Nymphaea</taxon>
    </lineage>
</organism>
<name>A0A5K1FNV0_9MAGN</name>
<reference evidence="1" key="1">
    <citation type="submission" date="2019-09" db="EMBL/GenBank/DDBJ databases">
        <authorList>
            <person name="Zhang L."/>
        </authorList>
    </citation>
    <scope>NUCLEOTIDE SEQUENCE</scope>
</reference>
<dbReference type="EMBL" id="LR721786">
    <property type="protein sequence ID" value="VVW64788.1"/>
    <property type="molecule type" value="Genomic_DNA"/>
</dbReference>
<proteinExistence type="predicted"/>
<evidence type="ECO:0000313" key="1">
    <source>
        <dbReference type="EMBL" id="VVW64788.1"/>
    </source>
</evidence>
<gene>
    <name evidence="1" type="ORF">NYM_LOCUS24928</name>
</gene>
<protein>
    <submittedName>
        <fullName evidence="1">Uncharacterized protein</fullName>
    </submittedName>
</protein>
<sequence length="22" mass="2400">MPVAKEIAAVSEKCVEGGRRRI</sequence>